<evidence type="ECO:0000256" key="4">
    <source>
        <dbReference type="ARBA" id="ARBA00023136"/>
    </source>
</evidence>
<accession>A0ABD2Q2X1</accession>
<keyword evidence="6" id="KW-0869">Chloride channel</keyword>
<evidence type="ECO:0000313" key="8">
    <source>
        <dbReference type="EMBL" id="KAL3313567.1"/>
    </source>
</evidence>
<feature type="region of interest" description="Disordered" evidence="7">
    <location>
        <begin position="218"/>
        <end position="242"/>
    </location>
</feature>
<feature type="transmembrane region" description="Helical" evidence="6">
    <location>
        <begin position="77"/>
        <end position="99"/>
    </location>
</feature>
<protein>
    <recommendedName>
        <fullName evidence="6">Bestrophin homolog</fullName>
    </recommendedName>
</protein>
<keyword evidence="6" id="KW-1003">Cell membrane</keyword>
<feature type="region of interest" description="Disordered" evidence="7">
    <location>
        <begin position="316"/>
        <end position="397"/>
    </location>
</feature>
<name>A0ABD2Q2X1_9PLAT</name>
<feature type="compositionally biased region" description="Basic and acidic residues" evidence="7">
    <location>
        <begin position="222"/>
        <end position="232"/>
    </location>
</feature>
<comment type="subcellular location">
    <subcellularLocation>
        <location evidence="6">Cell membrane</location>
        <topology evidence="6">Multi-pass membrane protein</topology>
    </subcellularLocation>
    <subcellularLocation>
        <location evidence="1">Membrane</location>
    </subcellularLocation>
</comment>
<organism evidence="8 9">
    <name type="scientific">Cichlidogyrus casuarinus</name>
    <dbReference type="NCBI Taxonomy" id="1844966"/>
    <lineage>
        <taxon>Eukaryota</taxon>
        <taxon>Metazoa</taxon>
        <taxon>Spiralia</taxon>
        <taxon>Lophotrochozoa</taxon>
        <taxon>Platyhelminthes</taxon>
        <taxon>Monogenea</taxon>
        <taxon>Monopisthocotylea</taxon>
        <taxon>Dactylogyridea</taxon>
        <taxon>Ancyrocephalidae</taxon>
        <taxon>Cichlidogyrus</taxon>
    </lineage>
</organism>
<feature type="compositionally biased region" description="Polar residues" evidence="7">
    <location>
        <begin position="321"/>
        <end position="331"/>
    </location>
</feature>
<dbReference type="GO" id="GO:0034707">
    <property type="term" value="C:chloride channel complex"/>
    <property type="evidence" value="ECO:0007669"/>
    <property type="project" value="UniProtKB-KW"/>
</dbReference>
<dbReference type="InterPro" id="IPR021134">
    <property type="entry name" value="Bestrophin-like"/>
</dbReference>
<comment type="similarity">
    <text evidence="5 6">Belongs to the anion channel-forming bestrophin (TC 1.A.46) family. Calcium-sensitive chloride channel subfamily.</text>
</comment>
<keyword evidence="3 6" id="KW-1133">Transmembrane helix</keyword>
<keyword evidence="6" id="KW-0406">Ion transport</keyword>
<keyword evidence="6" id="KW-0407">Ion channel</keyword>
<feature type="compositionally biased region" description="Basic and acidic residues" evidence="7">
    <location>
        <begin position="344"/>
        <end position="353"/>
    </location>
</feature>
<dbReference type="GO" id="GO:0005886">
    <property type="term" value="C:plasma membrane"/>
    <property type="evidence" value="ECO:0007669"/>
    <property type="project" value="UniProtKB-SubCell"/>
</dbReference>
<comment type="caution">
    <text evidence="8">The sequence shown here is derived from an EMBL/GenBank/DDBJ whole genome shotgun (WGS) entry which is preliminary data.</text>
</comment>
<gene>
    <name evidence="8" type="primary">BEST3_2</name>
    <name evidence="8" type="ORF">Ciccas_007834</name>
</gene>
<evidence type="ECO:0000256" key="1">
    <source>
        <dbReference type="ARBA" id="ARBA00004370"/>
    </source>
</evidence>
<reference evidence="8 9" key="1">
    <citation type="submission" date="2024-11" db="EMBL/GenBank/DDBJ databases">
        <title>Adaptive evolution of stress response genes in parasites aligns with host niche diversity.</title>
        <authorList>
            <person name="Hahn C."/>
            <person name="Resl P."/>
        </authorList>
    </citation>
    <scope>NUCLEOTIDE SEQUENCE [LARGE SCALE GENOMIC DNA]</scope>
    <source>
        <strain evidence="8">EGGRZ-B1_66</strain>
        <tissue evidence="8">Body</tissue>
    </source>
</reference>
<sequence>MDSLVQAGILTDKEAAIILSVKPIQSQPFVPIIWSVQLLTQAEREGWIKNQFGFVSIVSEADNVRSGLLRLFLIDQVCVPLVYTQVVTLAVYSYFVASLIGRQFIVQDSPLRPKDAPDMYVPVIFLLEFIIYMGWLKVAETLLNPMGEDDEDFDINEIIDFNWKVTNRMAECVDIQAPQLTKDKYWNQNHVELPHTAQSIKLKSDPFMGSTYDLNVQSNRAPDLHSSRDSIGKDSSNASVHHPLHLSNLGIYSEDRKRKGDSKPNNALLASYLRESANMLVQNNLLTDEQELGEKHSPKATDPLLDKPRDASAVGTDKLVDSQQSVQTSHFINEPIEEEDEEELAKALKEDLVPSRVSRSTNSQLPSSSSGSNSDHSFKLHVSKPDSDAQTKDQVNI</sequence>
<evidence type="ECO:0000313" key="9">
    <source>
        <dbReference type="Proteomes" id="UP001626550"/>
    </source>
</evidence>
<keyword evidence="2 6" id="KW-0812">Transmembrane</keyword>
<evidence type="ECO:0000256" key="6">
    <source>
        <dbReference type="RuleBase" id="RU363126"/>
    </source>
</evidence>
<dbReference type="EMBL" id="JBJKFK010001267">
    <property type="protein sequence ID" value="KAL3313567.1"/>
    <property type="molecule type" value="Genomic_DNA"/>
</dbReference>
<feature type="compositionally biased region" description="Low complexity" evidence="7">
    <location>
        <begin position="358"/>
        <end position="375"/>
    </location>
</feature>
<dbReference type="Proteomes" id="UP001626550">
    <property type="component" value="Unassembled WGS sequence"/>
</dbReference>
<evidence type="ECO:0000256" key="5">
    <source>
        <dbReference type="ARBA" id="ARBA00034769"/>
    </source>
</evidence>
<keyword evidence="6" id="KW-0868">Chloride</keyword>
<comment type="function">
    <text evidence="6">Forms chloride channels.</text>
</comment>
<dbReference type="PANTHER" id="PTHR10736">
    <property type="entry name" value="BESTROPHIN"/>
    <property type="match status" value="1"/>
</dbReference>
<evidence type="ECO:0000256" key="3">
    <source>
        <dbReference type="ARBA" id="ARBA00022989"/>
    </source>
</evidence>
<evidence type="ECO:0000256" key="7">
    <source>
        <dbReference type="SAM" id="MobiDB-lite"/>
    </source>
</evidence>
<keyword evidence="6" id="KW-0813">Transport</keyword>
<dbReference type="PANTHER" id="PTHR10736:SF65">
    <property type="entry name" value="BESTROPHIN 1, ISOFORM C-RELATED"/>
    <property type="match status" value="1"/>
</dbReference>
<feature type="transmembrane region" description="Helical" evidence="6">
    <location>
        <begin position="119"/>
        <end position="136"/>
    </location>
</feature>
<dbReference type="InterPro" id="IPR000615">
    <property type="entry name" value="Bestrophin"/>
</dbReference>
<keyword evidence="9" id="KW-1185">Reference proteome</keyword>
<evidence type="ECO:0000256" key="2">
    <source>
        <dbReference type="ARBA" id="ARBA00022692"/>
    </source>
</evidence>
<dbReference type="AlphaFoldDB" id="A0ABD2Q2X1"/>
<dbReference type="Pfam" id="PF01062">
    <property type="entry name" value="Bestrophin"/>
    <property type="match status" value="1"/>
</dbReference>
<dbReference type="GO" id="GO:0005254">
    <property type="term" value="F:chloride channel activity"/>
    <property type="evidence" value="ECO:0007669"/>
    <property type="project" value="UniProtKB-KW"/>
</dbReference>
<proteinExistence type="inferred from homology"/>
<keyword evidence="4 6" id="KW-0472">Membrane</keyword>